<keyword evidence="2" id="KW-1185">Reference proteome</keyword>
<accession>B5YLY0</accession>
<reference evidence="1 2" key="2">
    <citation type="journal article" date="2008" name="Nature">
        <title>The Phaeodactylum genome reveals the evolutionary history of diatom genomes.</title>
        <authorList>
            <person name="Bowler C."/>
            <person name="Allen A.E."/>
            <person name="Badger J.H."/>
            <person name="Grimwood J."/>
            <person name="Jabbari K."/>
            <person name="Kuo A."/>
            <person name="Maheswari U."/>
            <person name="Martens C."/>
            <person name="Maumus F."/>
            <person name="Otillar R.P."/>
            <person name="Rayko E."/>
            <person name="Salamov A."/>
            <person name="Vandepoele K."/>
            <person name="Beszteri B."/>
            <person name="Gruber A."/>
            <person name="Heijde M."/>
            <person name="Katinka M."/>
            <person name="Mock T."/>
            <person name="Valentin K."/>
            <person name="Verret F."/>
            <person name="Berges J.A."/>
            <person name="Brownlee C."/>
            <person name="Cadoret J.P."/>
            <person name="Chiovitti A."/>
            <person name="Choi C.J."/>
            <person name="Coesel S."/>
            <person name="De Martino A."/>
            <person name="Detter J.C."/>
            <person name="Durkin C."/>
            <person name="Falciatore A."/>
            <person name="Fournet J."/>
            <person name="Haruta M."/>
            <person name="Huysman M.J."/>
            <person name="Jenkins B.D."/>
            <person name="Jiroutova K."/>
            <person name="Jorgensen R.E."/>
            <person name="Joubert Y."/>
            <person name="Kaplan A."/>
            <person name="Kroger N."/>
            <person name="Kroth P.G."/>
            <person name="La Roche J."/>
            <person name="Lindquist E."/>
            <person name="Lommer M."/>
            <person name="Martin-Jezequel V."/>
            <person name="Lopez P.J."/>
            <person name="Lucas S."/>
            <person name="Mangogna M."/>
            <person name="McGinnis K."/>
            <person name="Medlin L.K."/>
            <person name="Montsant A."/>
            <person name="Oudot-Le Secq M.P."/>
            <person name="Napoli C."/>
            <person name="Obornik M."/>
            <person name="Parker M.S."/>
            <person name="Petit J.L."/>
            <person name="Porcel B.M."/>
            <person name="Poulsen N."/>
            <person name="Robison M."/>
            <person name="Rychlewski L."/>
            <person name="Rynearson T.A."/>
            <person name="Schmutz J."/>
            <person name="Shapiro H."/>
            <person name="Siaut M."/>
            <person name="Stanley M."/>
            <person name="Sussman M.R."/>
            <person name="Taylor A.R."/>
            <person name="Vardi A."/>
            <person name="von Dassow P."/>
            <person name="Vyverman W."/>
            <person name="Willis A."/>
            <person name="Wyrwicz L.S."/>
            <person name="Rokhsar D.S."/>
            <person name="Weissenbach J."/>
            <person name="Armbrust E.V."/>
            <person name="Green B.R."/>
            <person name="Van de Peer Y."/>
            <person name="Grigoriev I.V."/>
        </authorList>
    </citation>
    <scope>NUCLEOTIDE SEQUENCE [LARGE SCALE GENOMIC DNA]</scope>
    <source>
        <strain evidence="1 2">CCMP1335</strain>
    </source>
</reference>
<sequence length="327" mass="38013">MMHQSHPVVTSTNKTSSSCSHLPPANFIAIRGERHSATNLFRQITNRNGKFQHPCIHHNDLERCEEYLGWKHGFLRPNDVIDNSMVVAVMVRDAFSWLVSMYYEPYNMILAEGTNEFENILQSTYSTASCEPVGYDKDCKFPMEEADNLMELRTKKYRNWIDFLSPSNETEIPTHRWSIIRQEDLVGQKRQEETVSSFFDKHCIESLRSTFRSVGKIVTNSMQSNQVDQKDILQKFTVNQLQYVLDNLDLDFEKELGYDYSYVNDHIAQRIIGALTYTGPPQLNDKMLSKRMKLIEDNLKGNLPGRDISIEDSLKERYAMKQKVAFQ</sequence>
<evidence type="ECO:0008006" key="3">
    <source>
        <dbReference type="Google" id="ProtNLM"/>
    </source>
</evidence>
<dbReference type="AlphaFoldDB" id="B5YLY0"/>
<dbReference type="RefSeq" id="XP_002295595.1">
    <property type="nucleotide sequence ID" value="XM_002295559.1"/>
</dbReference>
<dbReference type="HOGENOM" id="CLU_851237_0_0_1"/>
<organism evidence="1 2">
    <name type="scientific">Thalassiosira pseudonana</name>
    <name type="common">Marine diatom</name>
    <name type="synonym">Cyclotella nana</name>
    <dbReference type="NCBI Taxonomy" id="35128"/>
    <lineage>
        <taxon>Eukaryota</taxon>
        <taxon>Sar</taxon>
        <taxon>Stramenopiles</taxon>
        <taxon>Ochrophyta</taxon>
        <taxon>Bacillariophyta</taxon>
        <taxon>Coscinodiscophyceae</taxon>
        <taxon>Thalassiosirophycidae</taxon>
        <taxon>Thalassiosirales</taxon>
        <taxon>Thalassiosiraceae</taxon>
        <taxon>Thalassiosira</taxon>
    </lineage>
</organism>
<evidence type="ECO:0000313" key="1">
    <source>
        <dbReference type="EMBL" id="ACI64312.1"/>
    </source>
</evidence>
<dbReference type="KEGG" id="tps:THAPS_10937"/>
<dbReference type="PaxDb" id="35128-Thaps10937"/>
<proteinExistence type="predicted"/>
<dbReference type="GeneID" id="7443001"/>
<dbReference type="InParanoid" id="B5YLY0"/>
<protein>
    <recommendedName>
        <fullName evidence="3">Sulfotransferase domain-containing protein</fullName>
    </recommendedName>
</protein>
<gene>
    <name evidence="1" type="ORF">THAPS_10937</name>
</gene>
<dbReference type="Proteomes" id="UP000001449">
    <property type="component" value="Chromosome 18"/>
</dbReference>
<reference evidence="1 2" key="1">
    <citation type="journal article" date="2004" name="Science">
        <title>The genome of the diatom Thalassiosira pseudonana: ecology, evolution, and metabolism.</title>
        <authorList>
            <person name="Armbrust E.V."/>
            <person name="Berges J.A."/>
            <person name="Bowler C."/>
            <person name="Green B.R."/>
            <person name="Martinez D."/>
            <person name="Putnam N.H."/>
            <person name="Zhou S."/>
            <person name="Allen A.E."/>
            <person name="Apt K.E."/>
            <person name="Bechner M."/>
            <person name="Brzezinski M.A."/>
            <person name="Chaal B.K."/>
            <person name="Chiovitti A."/>
            <person name="Davis A.K."/>
            <person name="Demarest M.S."/>
            <person name="Detter J.C."/>
            <person name="Glavina T."/>
            <person name="Goodstein D."/>
            <person name="Hadi M.Z."/>
            <person name="Hellsten U."/>
            <person name="Hildebrand M."/>
            <person name="Jenkins B.D."/>
            <person name="Jurka J."/>
            <person name="Kapitonov V.V."/>
            <person name="Kroger N."/>
            <person name="Lau W.W."/>
            <person name="Lane T.W."/>
            <person name="Larimer F.W."/>
            <person name="Lippmeier J.C."/>
            <person name="Lucas S."/>
            <person name="Medina M."/>
            <person name="Montsant A."/>
            <person name="Obornik M."/>
            <person name="Parker M.S."/>
            <person name="Palenik B."/>
            <person name="Pazour G.J."/>
            <person name="Richardson P.M."/>
            <person name="Rynearson T.A."/>
            <person name="Saito M.A."/>
            <person name="Schwartz D.C."/>
            <person name="Thamatrakoln K."/>
            <person name="Valentin K."/>
            <person name="Vardi A."/>
            <person name="Wilkerson F.P."/>
            <person name="Rokhsar D.S."/>
        </authorList>
    </citation>
    <scope>NUCLEOTIDE SEQUENCE [LARGE SCALE GENOMIC DNA]</scope>
    <source>
        <strain evidence="1 2">CCMP1335</strain>
    </source>
</reference>
<evidence type="ECO:0000313" key="2">
    <source>
        <dbReference type="Proteomes" id="UP000001449"/>
    </source>
</evidence>
<name>B5YLY0_THAPS</name>
<dbReference type="EMBL" id="CP001159">
    <property type="protein sequence ID" value="ACI64312.1"/>
    <property type="molecule type" value="Genomic_DNA"/>
</dbReference>